<accession>A0A1M5ZCZ1</accession>
<keyword evidence="1" id="KW-0812">Transmembrane</keyword>
<sequence length="108" mass="12527">MGKFTSSYDMLENLGIIKRKALSEDEWKAVQEMDELPDNIYYTLKYDGAADISKNREYWRRDIPDDEEIQLKLAVLNACNIRTIKSLAVFFAVLAVIGILFMLFTVMH</sequence>
<dbReference type="Proteomes" id="UP000183995">
    <property type="component" value="Unassembled WGS sequence"/>
</dbReference>
<organism evidence="2 3">
    <name type="scientific">Sporobacter termitidis DSM 10068</name>
    <dbReference type="NCBI Taxonomy" id="1123282"/>
    <lineage>
        <taxon>Bacteria</taxon>
        <taxon>Bacillati</taxon>
        <taxon>Bacillota</taxon>
        <taxon>Clostridia</taxon>
        <taxon>Eubacteriales</taxon>
        <taxon>Oscillospiraceae</taxon>
        <taxon>Sporobacter</taxon>
    </lineage>
</organism>
<dbReference type="EMBL" id="FQXV01000017">
    <property type="protein sequence ID" value="SHI22076.1"/>
    <property type="molecule type" value="Genomic_DNA"/>
</dbReference>
<protein>
    <submittedName>
        <fullName evidence="2">Uncharacterized protein</fullName>
    </submittedName>
</protein>
<feature type="transmembrane region" description="Helical" evidence="1">
    <location>
        <begin position="87"/>
        <end position="107"/>
    </location>
</feature>
<evidence type="ECO:0000256" key="1">
    <source>
        <dbReference type="SAM" id="Phobius"/>
    </source>
</evidence>
<gene>
    <name evidence="2" type="ORF">SAMN02745823_03546</name>
</gene>
<reference evidence="2 3" key="1">
    <citation type="submission" date="2016-11" db="EMBL/GenBank/DDBJ databases">
        <authorList>
            <person name="Jaros S."/>
            <person name="Januszkiewicz K."/>
            <person name="Wedrychowicz H."/>
        </authorList>
    </citation>
    <scope>NUCLEOTIDE SEQUENCE [LARGE SCALE GENOMIC DNA]</scope>
    <source>
        <strain evidence="2 3">DSM 10068</strain>
    </source>
</reference>
<keyword evidence="1" id="KW-1133">Transmembrane helix</keyword>
<evidence type="ECO:0000313" key="2">
    <source>
        <dbReference type="EMBL" id="SHI22076.1"/>
    </source>
</evidence>
<dbReference type="AlphaFoldDB" id="A0A1M5ZCZ1"/>
<proteinExistence type="predicted"/>
<keyword evidence="1" id="KW-0472">Membrane</keyword>
<dbReference type="RefSeq" id="WP_073082217.1">
    <property type="nucleotide sequence ID" value="NZ_FQXV01000017.1"/>
</dbReference>
<evidence type="ECO:0000313" key="3">
    <source>
        <dbReference type="Proteomes" id="UP000183995"/>
    </source>
</evidence>
<name>A0A1M5ZCZ1_9FIRM</name>
<keyword evidence="3" id="KW-1185">Reference proteome</keyword>